<accession>A0AAV3U1N0</accession>
<dbReference type="AlphaFoldDB" id="A0AAV3U1N0"/>
<reference evidence="2" key="1">
    <citation type="journal article" date="2019" name="Int. J. Syst. Evol. Microbiol.">
        <title>The Global Catalogue of Microorganisms (GCM) 10K type strain sequencing project: providing services to taxonomists for standard genome sequencing and annotation.</title>
        <authorList>
            <consortium name="The Broad Institute Genomics Platform"/>
            <consortium name="The Broad Institute Genome Sequencing Center for Infectious Disease"/>
            <person name="Wu L."/>
            <person name="Ma J."/>
        </authorList>
    </citation>
    <scope>NUCLEOTIDE SEQUENCE [LARGE SCALE GENOMIC DNA]</scope>
    <source>
        <strain evidence="2">JCM 19134</strain>
    </source>
</reference>
<keyword evidence="2" id="KW-1185">Reference proteome</keyword>
<protein>
    <recommendedName>
        <fullName evidence="3">Secreted protein</fullName>
    </recommendedName>
</protein>
<proteinExistence type="predicted"/>
<gene>
    <name evidence="1" type="ORF">GCM10025791_20170</name>
</gene>
<dbReference type="Proteomes" id="UP001409585">
    <property type="component" value="Unassembled WGS sequence"/>
</dbReference>
<dbReference type="EMBL" id="BAABLX010000012">
    <property type="protein sequence ID" value="GAA4941659.1"/>
    <property type="molecule type" value="Genomic_DNA"/>
</dbReference>
<comment type="caution">
    <text evidence="1">The sequence shown here is derived from an EMBL/GenBank/DDBJ whole genome shotgun (WGS) entry which is preliminary data.</text>
</comment>
<sequence>MTSTMVHFSLSKLPTLMLTHFLISCSAQLETNRNPEPAIYTNGHTLTYIGEITKRKIKHCFGHSMTTEGQKLSR</sequence>
<organism evidence="1 2">
    <name type="scientific">Halioxenophilus aromaticivorans</name>
    <dbReference type="NCBI Taxonomy" id="1306992"/>
    <lineage>
        <taxon>Bacteria</taxon>
        <taxon>Pseudomonadati</taxon>
        <taxon>Pseudomonadota</taxon>
        <taxon>Gammaproteobacteria</taxon>
        <taxon>Alteromonadales</taxon>
        <taxon>Alteromonadaceae</taxon>
        <taxon>Halioxenophilus</taxon>
    </lineage>
</organism>
<evidence type="ECO:0000313" key="2">
    <source>
        <dbReference type="Proteomes" id="UP001409585"/>
    </source>
</evidence>
<name>A0AAV3U1N0_9ALTE</name>
<evidence type="ECO:0008006" key="3">
    <source>
        <dbReference type="Google" id="ProtNLM"/>
    </source>
</evidence>
<evidence type="ECO:0000313" key="1">
    <source>
        <dbReference type="EMBL" id="GAA4941659.1"/>
    </source>
</evidence>